<feature type="region of interest" description="Disordered" evidence="1">
    <location>
        <begin position="333"/>
        <end position="390"/>
    </location>
</feature>
<feature type="compositionally biased region" description="Polar residues" evidence="1">
    <location>
        <begin position="1175"/>
        <end position="1198"/>
    </location>
</feature>
<feature type="region of interest" description="Disordered" evidence="1">
    <location>
        <begin position="1234"/>
        <end position="1265"/>
    </location>
</feature>
<dbReference type="EMBL" id="CAJFCW020000005">
    <property type="protein sequence ID" value="CAG9121696.1"/>
    <property type="molecule type" value="Genomic_DNA"/>
</dbReference>
<feature type="compositionally biased region" description="Basic and acidic residues" evidence="1">
    <location>
        <begin position="968"/>
        <end position="983"/>
    </location>
</feature>
<feature type="compositionally biased region" description="Basic and acidic residues" evidence="1">
    <location>
        <begin position="787"/>
        <end position="798"/>
    </location>
</feature>
<feature type="compositionally biased region" description="Polar residues" evidence="1">
    <location>
        <begin position="1031"/>
        <end position="1066"/>
    </location>
</feature>
<feature type="compositionally biased region" description="Polar residues" evidence="1">
    <location>
        <begin position="564"/>
        <end position="601"/>
    </location>
</feature>
<sequence>MLRPLLLILCPIVLLSQRLSPVQPSGYEDNNQWPVDQQNVRKSFDPSSVDEFYGGNSVSTTSSTISTSSTKNNIGVQKPAVSSRRVVNKVSGGQKVSNLPKIESTTRSFEKVDTNFPEFHPSLDELTSIFPVPTTTSMPRTSYRPTTTTTLPTTTTVLPVIFNQQDRLVGNRVVQNQPSATSTFYRNPTQSYRNPAQSYRNPAQSYRNPAQSYRNPASSYGQFNSVSPSEYSTTPRQFNPTNQYQSGPDALHQPMPTSQYQSDPTIQYQSGRNSQYQDDATSQYQSIRLNQGQPTRPNQYQSDPRSQYEAGPIDKRPNQVNQVQFNPTSRYEKNQEALTQSGANGAYGPSGTVQRDSNRQRQYNLQESTDEPRSPEASKSSEVKILESNDPYAMMTKQSIEYLRKNTPKVANSSTTGTNFGTRFDTNVDSNTGTNFGTDRSIGRQYNPQDPQDQYGAQNYRSLNQRDPSESYGSVKQPYRSSNIPSQAFRNPSETYRNPSASFSNPQTPYRNPPSNNAYRDPSASYSNPSAPYSNPSPSSTDAYSEGPVSLTKPPGAQEDATRPYNQDPYSNSVSTTTQDPYSNPITTTQNTYDASESSTLPGHAGRAEFQSQALQYASDQAEPPPFYPQRDSNSPYNVPEDRLKNGPYYSNPGANGRQFLASKDSFNPTVQRYSASEDPATQYENRIPQRDRRILPGRTQYQAPRDAYEAPASNDDITDTRTYDSNKQQTYDGSPLSSEYNGVRPIQPINSRDRPQYSANDGLYGNRLQNPSLYRQNLPGFLESGDREATATSRRPDGTINQSSRFDTTVTPRQPDTTVTSRRPWSNVDSQRSNHRDPTVSSRRPTKVQRGFQNPKNDREDHSRLGNRLTTTTTSFRSSSTENMLPTTDFSTEPVSPVNARKPKPHSAGPEYRTKPDTTLQPATQKSLLQNQANINRERGDMTREREGINRERADINREQANINRVNEVERSDYNGQDDRRITSTQQNQPTSSTGFRSSPYEVESSGYQAGLQIDRANTVNYNKYRAQATDSSYDGGQNLATSTSYGSQKHATSPSYDTTQSSRDTTYDGYNIKLDTSTGRRRDETTVSTYEVGSQTTVRPYEVGSQTTVSPYEIGSQTTVPSYDINSQTTVSPYDSSQTTIPRQNRPLQTGQYSNPRSNYSPYNPRPEDHINQYRTRTQVQNTGYYYRVPSSSQSPYDRRTSTVDPYDATTSSGNAGFRSSTVDLYDRRGSTVNPYDSASSTVDPYNTRSSTVNPNRRPTSAYESTSLPYINMDRTTARAQPSIDPFPLPKALFVVDNAYEAPKPTNVSQSLDEELRRLREKLSRIEEYNKFTLDNKDSKSTTLPASQGYDEVVFNKDAESEALFMNETLANSTILNDQVMNDTNTSESTTSQATVKEVPTESLLPQSVTVIKPSKHKVDGDTQSDQLNIETTSLTYLATTESAEVTESFTETTVIPESERSGERGRETDANVKISSNKLQKTAEINAKVDDTTTNKPSEVTEEEDTLVSLARQNEIGKDQVIDETTARLLKTLKEDVKLKSKDVQNSVVAKDKDGRDVITVEKTIELLQVPEKRRETNETVDGISGDVVMVKKNSTNSFSETVPEALVEESASNFTLNSITNITVIDVDNDTSSIMKSERNSTIDFSTDNSTNTSDDSTSTTDNSTSTTDDSTTTTNDNSNLTALSTDTTNLSTLNTDATENSTNLTTSTTGTTVTSENTDLSTSDGFNSTINSIVTKANSTDIVNGTTSIPSETNIIFRDDSTDSATTSTNNSLD</sequence>
<feature type="region of interest" description="Disordered" evidence="1">
    <location>
        <begin position="172"/>
        <end position="319"/>
    </location>
</feature>
<feature type="region of interest" description="Disordered" evidence="1">
    <location>
        <begin position="674"/>
        <end position="772"/>
    </location>
</feature>
<accession>A0A811LEF8</accession>
<feature type="compositionally biased region" description="Low complexity" evidence="1">
    <location>
        <begin position="1646"/>
        <end position="1723"/>
    </location>
</feature>
<evidence type="ECO:0000313" key="3">
    <source>
        <dbReference type="EMBL" id="CAD5226063.1"/>
    </source>
</evidence>
<gene>
    <name evidence="3" type="ORF">BOKJ2_LOCUS11890</name>
</gene>
<feature type="compositionally biased region" description="Polar residues" evidence="1">
    <location>
        <begin position="1111"/>
        <end position="1164"/>
    </location>
</feature>
<feature type="compositionally biased region" description="Basic and acidic residues" evidence="1">
    <location>
        <begin position="370"/>
        <end position="387"/>
    </location>
</feature>
<comment type="caution">
    <text evidence="3">The sequence shown here is derived from an EMBL/GenBank/DDBJ whole genome shotgun (WGS) entry which is preliminary data.</text>
</comment>
<feature type="region of interest" description="Disordered" evidence="1">
    <location>
        <begin position="937"/>
        <end position="1005"/>
    </location>
</feature>
<protein>
    <submittedName>
        <fullName evidence="3">Uncharacterized protein</fullName>
    </submittedName>
</protein>
<feature type="region of interest" description="Disordered" evidence="1">
    <location>
        <begin position="1111"/>
        <end position="1217"/>
    </location>
</feature>
<feature type="compositionally biased region" description="Polar residues" evidence="1">
    <location>
        <begin position="255"/>
        <end position="305"/>
    </location>
</feature>
<feature type="compositionally biased region" description="Low complexity" evidence="1">
    <location>
        <begin position="871"/>
        <end position="882"/>
    </location>
</feature>
<feature type="compositionally biased region" description="Polar residues" evidence="1">
    <location>
        <begin position="173"/>
        <end position="246"/>
    </location>
</feature>
<dbReference type="OrthoDB" id="10682774at2759"/>
<feature type="chain" id="PRO_5036221384" evidence="2">
    <location>
        <begin position="25"/>
        <end position="1779"/>
    </location>
</feature>
<feature type="region of interest" description="Disordered" evidence="1">
    <location>
        <begin position="617"/>
        <end position="662"/>
    </location>
</feature>
<feature type="region of interest" description="Disordered" evidence="1">
    <location>
        <begin position="1642"/>
        <end position="1726"/>
    </location>
</feature>
<feature type="region of interest" description="Disordered" evidence="1">
    <location>
        <begin position="409"/>
        <end position="605"/>
    </location>
</feature>
<evidence type="ECO:0000313" key="4">
    <source>
        <dbReference type="Proteomes" id="UP000614601"/>
    </source>
</evidence>
<keyword evidence="4" id="KW-1185">Reference proteome</keyword>
<feature type="compositionally biased region" description="Polar residues" evidence="1">
    <location>
        <begin position="800"/>
        <end position="832"/>
    </location>
</feature>
<feature type="region of interest" description="Disordered" evidence="1">
    <location>
        <begin position="787"/>
        <end position="920"/>
    </location>
</feature>
<dbReference type="Proteomes" id="UP000614601">
    <property type="component" value="Unassembled WGS sequence"/>
</dbReference>
<dbReference type="EMBL" id="CAJFDH010000005">
    <property type="protein sequence ID" value="CAD5226063.1"/>
    <property type="molecule type" value="Genomic_DNA"/>
</dbReference>
<evidence type="ECO:0000256" key="2">
    <source>
        <dbReference type="SAM" id="SignalP"/>
    </source>
</evidence>
<feature type="signal peptide" evidence="2">
    <location>
        <begin position="1"/>
        <end position="24"/>
    </location>
</feature>
<feature type="compositionally biased region" description="Low complexity" evidence="1">
    <location>
        <begin position="984"/>
        <end position="995"/>
    </location>
</feature>
<feature type="region of interest" description="Disordered" evidence="1">
    <location>
        <begin position="1031"/>
        <end position="1095"/>
    </location>
</feature>
<feature type="compositionally biased region" description="Polar residues" evidence="1">
    <location>
        <begin position="883"/>
        <end position="895"/>
    </location>
</feature>
<evidence type="ECO:0000256" key="1">
    <source>
        <dbReference type="SAM" id="MobiDB-lite"/>
    </source>
</evidence>
<feature type="compositionally biased region" description="Low complexity" evidence="1">
    <location>
        <begin position="133"/>
        <end position="151"/>
    </location>
</feature>
<feature type="compositionally biased region" description="Polar residues" evidence="1">
    <location>
        <begin position="351"/>
        <end position="367"/>
    </location>
</feature>
<feature type="compositionally biased region" description="Basic and acidic residues" evidence="1">
    <location>
        <begin position="937"/>
        <end position="959"/>
    </location>
</feature>
<reference evidence="3" key="1">
    <citation type="submission" date="2020-09" db="EMBL/GenBank/DDBJ databases">
        <authorList>
            <person name="Kikuchi T."/>
        </authorList>
    </citation>
    <scope>NUCLEOTIDE SEQUENCE</scope>
    <source>
        <strain evidence="3">SH1</strain>
    </source>
</reference>
<dbReference type="Proteomes" id="UP000783686">
    <property type="component" value="Unassembled WGS sequence"/>
</dbReference>
<keyword evidence="2" id="KW-0732">Signal</keyword>
<organism evidence="3 4">
    <name type="scientific">Bursaphelenchus okinawaensis</name>
    <dbReference type="NCBI Taxonomy" id="465554"/>
    <lineage>
        <taxon>Eukaryota</taxon>
        <taxon>Metazoa</taxon>
        <taxon>Ecdysozoa</taxon>
        <taxon>Nematoda</taxon>
        <taxon>Chromadorea</taxon>
        <taxon>Rhabditida</taxon>
        <taxon>Tylenchina</taxon>
        <taxon>Tylenchomorpha</taxon>
        <taxon>Aphelenchoidea</taxon>
        <taxon>Aphelenchoididae</taxon>
        <taxon>Bursaphelenchus</taxon>
    </lineage>
</organism>
<proteinExistence type="predicted"/>
<feature type="region of interest" description="Disordered" evidence="1">
    <location>
        <begin position="130"/>
        <end position="151"/>
    </location>
</feature>
<feature type="compositionally biased region" description="Polar residues" evidence="1">
    <location>
        <begin position="409"/>
        <end position="518"/>
    </location>
</feature>
<name>A0A811LEF8_9BILA</name>
<feature type="compositionally biased region" description="Low complexity" evidence="1">
    <location>
        <begin position="522"/>
        <end position="540"/>
    </location>
</feature>
<feature type="compositionally biased region" description="Polar residues" evidence="1">
    <location>
        <begin position="726"/>
        <end position="741"/>
    </location>
</feature>